<dbReference type="SUPFAM" id="SSF52402">
    <property type="entry name" value="Adenine nucleotide alpha hydrolases-like"/>
    <property type="match status" value="1"/>
</dbReference>
<dbReference type="RefSeq" id="WP_172203155.1">
    <property type="nucleotide sequence ID" value="NZ_CP071060.1"/>
</dbReference>
<dbReference type="InterPro" id="IPR014729">
    <property type="entry name" value="Rossmann-like_a/b/a_fold"/>
</dbReference>
<dbReference type="Gene3D" id="3.40.50.620">
    <property type="entry name" value="HUPs"/>
    <property type="match status" value="1"/>
</dbReference>
<proteinExistence type="inferred from homology"/>
<dbReference type="Pfam" id="PF00582">
    <property type="entry name" value="Usp"/>
    <property type="match status" value="1"/>
</dbReference>
<evidence type="ECO:0000313" key="3">
    <source>
        <dbReference type="EMBL" id="QSI78727.1"/>
    </source>
</evidence>
<accession>A0ABX7MAH4</accession>
<dbReference type="CDD" id="cd00293">
    <property type="entry name" value="USP-like"/>
    <property type="match status" value="1"/>
</dbReference>
<gene>
    <name evidence="3" type="ORF">JY500_09030</name>
</gene>
<organism evidence="3 4">
    <name type="scientific">Niveibacterium microcysteis</name>
    <dbReference type="NCBI Taxonomy" id="2811415"/>
    <lineage>
        <taxon>Bacteria</taxon>
        <taxon>Pseudomonadati</taxon>
        <taxon>Pseudomonadota</taxon>
        <taxon>Betaproteobacteria</taxon>
        <taxon>Rhodocyclales</taxon>
        <taxon>Rhodocyclaceae</taxon>
        <taxon>Niveibacterium</taxon>
    </lineage>
</organism>
<dbReference type="PRINTS" id="PR01438">
    <property type="entry name" value="UNVRSLSTRESS"/>
</dbReference>
<dbReference type="EMBL" id="CP071060">
    <property type="protein sequence ID" value="QSI78727.1"/>
    <property type="molecule type" value="Genomic_DNA"/>
</dbReference>
<evidence type="ECO:0000256" key="1">
    <source>
        <dbReference type="ARBA" id="ARBA00008791"/>
    </source>
</evidence>
<name>A0ABX7MAH4_9RHOO</name>
<dbReference type="PANTHER" id="PTHR46268">
    <property type="entry name" value="STRESS RESPONSE PROTEIN NHAX"/>
    <property type="match status" value="1"/>
</dbReference>
<evidence type="ECO:0000259" key="2">
    <source>
        <dbReference type="Pfam" id="PF00582"/>
    </source>
</evidence>
<comment type="similarity">
    <text evidence="1">Belongs to the universal stress protein A family.</text>
</comment>
<dbReference type="Proteomes" id="UP000663570">
    <property type="component" value="Chromosome"/>
</dbReference>
<dbReference type="InterPro" id="IPR006015">
    <property type="entry name" value="Universal_stress_UspA"/>
</dbReference>
<sequence>MFKHILVPTDGSELSSSTVTRAIEFAKEAGARITFFFAQQEYPIPLYGEGALLVPVTPDQFVDATKKEAERILALARAEAEKAGVVANCDTSVSDLPYEAIIDAAKTHGCDLIFMASHGRKGVAGFLLGSETQKVLTHTTVPVLVYR</sequence>
<dbReference type="InterPro" id="IPR006016">
    <property type="entry name" value="UspA"/>
</dbReference>
<evidence type="ECO:0000313" key="4">
    <source>
        <dbReference type="Proteomes" id="UP000663570"/>
    </source>
</evidence>
<keyword evidence="4" id="KW-1185">Reference proteome</keyword>
<feature type="domain" description="UspA" evidence="2">
    <location>
        <begin position="1"/>
        <end position="147"/>
    </location>
</feature>
<dbReference type="PANTHER" id="PTHR46268:SF15">
    <property type="entry name" value="UNIVERSAL STRESS PROTEIN HP_0031"/>
    <property type="match status" value="1"/>
</dbReference>
<reference evidence="3 4" key="1">
    <citation type="submission" date="2021-02" db="EMBL/GenBank/DDBJ databases">
        <title>Niveibacterium changnyeongensis HC41.</title>
        <authorList>
            <person name="Kang M."/>
        </authorList>
    </citation>
    <scope>NUCLEOTIDE SEQUENCE [LARGE SCALE GENOMIC DNA]</scope>
    <source>
        <strain evidence="3 4">HC41</strain>
    </source>
</reference>
<protein>
    <submittedName>
        <fullName evidence="3">Universal stress protein</fullName>
    </submittedName>
</protein>